<dbReference type="Proteomes" id="UP000324927">
    <property type="component" value="Unassembled WGS sequence"/>
</dbReference>
<dbReference type="OrthoDB" id="7478737at2"/>
<reference evidence="1 2" key="1">
    <citation type="submission" date="2019-08" db="EMBL/GenBank/DDBJ databases">
        <authorList>
            <person name="Grouzdev D."/>
            <person name="Tikhonova E."/>
            <person name="Kravchenko I."/>
        </authorList>
    </citation>
    <scope>NUCLEOTIDE SEQUENCE [LARGE SCALE GENOMIC DNA]</scope>
    <source>
        <strain evidence="1 2">59b</strain>
    </source>
</reference>
<dbReference type="Gene3D" id="2.40.10.270">
    <property type="entry name" value="Bacteriophage SPP1 head-tail adaptor protein"/>
    <property type="match status" value="1"/>
</dbReference>
<dbReference type="InterPro" id="IPR038666">
    <property type="entry name" value="SSP1_head-tail_sf"/>
</dbReference>
<dbReference type="Pfam" id="PF05521">
    <property type="entry name" value="Phage_HCP"/>
    <property type="match status" value="1"/>
</dbReference>
<dbReference type="AlphaFoldDB" id="A0A5A9GI47"/>
<organism evidence="1 2">
    <name type="scientific">Azospirillum lipoferum</name>
    <dbReference type="NCBI Taxonomy" id="193"/>
    <lineage>
        <taxon>Bacteria</taxon>
        <taxon>Pseudomonadati</taxon>
        <taxon>Pseudomonadota</taxon>
        <taxon>Alphaproteobacteria</taxon>
        <taxon>Rhodospirillales</taxon>
        <taxon>Azospirillaceae</taxon>
        <taxon>Azospirillum</taxon>
    </lineage>
</organism>
<comment type="caution">
    <text evidence="1">The sequence shown here is derived from an EMBL/GenBank/DDBJ whole genome shotgun (WGS) entry which is preliminary data.</text>
</comment>
<dbReference type="EMBL" id="VTTN01000013">
    <property type="protein sequence ID" value="KAA0592949.1"/>
    <property type="molecule type" value="Genomic_DNA"/>
</dbReference>
<evidence type="ECO:0000313" key="2">
    <source>
        <dbReference type="Proteomes" id="UP000324927"/>
    </source>
</evidence>
<gene>
    <name evidence="1" type="ORF">FZ942_25840</name>
</gene>
<dbReference type="RefSeq" id="WP_149233943.1">
    <property type="nucleotide sequence ID" value="NZ_JALJXJ010000015.1"/>
</dbReference>
<sequence length="110" mass="12169">MKTTGAGDLDQRIRIEAKTRVEDEGGGSAEAWTPVATVWAKVWPVSGRERAEARQVQAATLMRFKLRYRDGLDAGMRIVWQGKAHNIRFIADAGRREAFLTIDAEAGVAL</sequence>
<name>A0A5A9GI47_AZOLI</name>
<accession>A0A5A9GI47</accession>
<dbReference type="InterPro" id="IPR008767">
    <property type="entry name" value="Phage_SPP1_head-tail_adaptor"/>
</dbReference>
<keyword evidence="2" id="KW-1185">Reference proteome</keyword>
<proteinExistence type="predicted"/>
<evidence type="ECO:0000313" key="1">
    <source>
        <dbReference type="EMBL" id="KAA0592949.1"/>
    </source>
</evidence>
<protein>
    <submittedName>
        <fullName evidence="1">Phage head closure protein</fullName>
    </submittedName>
</protein>
<dbReference type="NCBIfam" id="TIGR01563">
    <property type="entry name" value="gp16_SPP1"/>
    <property type="match status" value="1"/>
</dbReference>